<dbReference type="InterPro" id="IPR001807">
    <property type="entry name" value="ClC"/>
</dbReference>
<feature type="transmembrane region" description="Helical" evidence="10">
    <location>
        <begin position="248"/>
        <end position="271"/>
    </location>
</feature>
<dbReference type="Proteomes" id="UP001237780">
    <property type="component" value="Unassembled WGS sequence"/>
</dbReference>
<comment type="subcellular location">
    <subcellularLocation>
        <location evidence="1">Membrane</location>
        <topology evidence="1">Multi-pass membrane protein</topology>
    </subcellularLocation>
</comment>
<evidence type="ECO:0000313" key="12">
    <source>
        <dbReference type="Proteomes" id="UP001237780"/>
    </source>
</evidence>
<evidence type="ECO:0000256" key="6">
    <source>
        <dbReference type="ARBA" id="ARBA00023136"/>
    </source>
</evidence>
<evidence type="ECO:0000256" key="9">
    <source>
        <dbReference type="ARBA" id="ARBA00023303"/>
    </source>
</evidence>
<sequence length="597" mass="63478">MLRKFTLRRLGVFSIFLAPSRLRAFARSHEAGLVLVAVLVGIVSGFVVTAMSRIAQYLHLVIFNLQPGERLSSSMSASHTALFFAPIVGGAILGVLLFLLALYRKKPIVDPIEANALHGGRLSLNDSIIVTVQNLISNGFGASVGLEAGYTQLASGLASKFGLSLRLRRSDMRILVGCGAAGAIAAAFNAPLTGAFYAFELIIGSYTILSLTPVVAAALVSNLVARALAGDNFVIDIGEFGTVVPADYVPALLLGLLCAGAGIALMKGVAFVEELARKSFIPFWMRPVLGGAVVGGLALISPQVLSGGHGALHLNLDYTGPIAGIIGIILLKALASAISIGSGFRGGLFFGSLFLGALLGKLFAFSAPYVFAHATLTPVTYAVVGMSALAVSVIGGPLTMTFLALEITGDFPITVLVLAAVIAASITVRNTFGYSFATWRFHLRGESIRSAHDVGWIRNLTVAKLMRTDVRTASDKMRISEFRQEFPLGSTQRVIIVSDENKYVGIIIVAEAHSGITETTDEAQPIGPLIKYQGEYLQPQMNARQAVRLFDNAEAEALAVVNDIVELKVVGLLSESHTLRRYSEELDRQRRHVSGEI</sequence>
<dbReference type="CDD" id="cd00400">
    <property type="entry name" value="Voltage_gated_ClC"/>
    <property type="match status" value="1"/>
</dbReference>
<evidence type="ECO:0000256" key="1">
    <source>
        <dbReference type="ARBA" id="ARBA00004141"/>
    </source>
</evidence>
<evidence type="ECO:0000256" key="7">
    <source>
        <dbReference type="ARBA" id="ARBA00023173"/>
    </source>
</evidence>
<evidence type="ECO:0000256" key="3">
    <source>
        <dbReference type="ARBA" id="ARBA00022692"/>
    </source>
</evidence>
<proteinExistence type="predicted"/>
<keyword evidence="5" id="KW-0406">Ion transport</keyword>
<feature type="transmembrane region" description="Helical" evidence="10">
    <location>
        <begin position="206"/>
        <end position="228"/>
    </location>
</feature>
<dbReference type="Gene3D" id="1.10.3080.10">
    <property type="entry name" value="Clc chloride channel"/>
    <property type="match status" value="1"/>
</dbReference>
<dbReference type="SUPFAM" id="SSF54631">
    <property type="entry name" value="CBS-domain pair"/>
    <property type="match status" value="1"/>
</dbReference>
<keyword evidence="8" id="KW-0868">Chloride</keyword>
<dbReference type="RefSeq" id="WP_307280808.1">
    <property type="nucleotide sequence ID" value="NZ_JAUSZT010000003.1"/>
</dbReference>
<feature type="transmembrane region" description="Helical" evidence="10">
    <location>
        <begin position="174"/>
        <end position="199"/>
    </location>
</feature>
<dbReference type="PANTHER" id="PTHR43427">
    <property type="entry name" value="CHLORIDE CHANNEL PROTEIN CLC-E"/>
    <property type="match status" value="1"/>
</dbReference>
<keyword evidence="2" id="KW-0813">Transport</keyword>
<keyword evidence="12" id="KW-1185">Reference proteome</keyword>
<keyword evidence="6 10" id="KW-0472">Membrane</keyword>
<feature type="transmembrane region" description="Helical" evidence="10">
    <location>
        <begin position="283"/>
        <end position="302"/>
    </location>
</feature>
<dbReference type="EMBL" id="JAUSZT010000003">
    <property type="protein sequence ID" value="MDQ0997156.1"/>
    <property type="molecule type" value="Genomic_DNA"/>
</dbReference>
<dbReference type="Gene3D" id="3.10.580.10">
    <property type="entry name" value="CBS-domain"/>
    <property type="match status" value="1"/>
</dbReference>
<feature type="transmembrane region" description="Helical" evidence="10">
    <location>
        <begin position="34"/>
        <end position="60"/>
    </location>
</feature>
<dbReference type="InterPro" id="IPR014743">
    <property type="entry name" value="Cl-channel_core"/>
</dbReference>
<feature type="transmembrane region" description="Helical" evidence="10">
    <location>
        <begin position="322"/>
        <end position="341"/>
    </location>
</feature>
<name>A0ABU0S8S2_9HYPH</name>
<reference evidence="11 12" key="1">
    <citation type="submission" date="2023-07" db="EMBL/GenBank/DDBJ databases">
        <title>Comparative genomics of wheat-associated soil bacteria to identify genetic determinants of phenazine resistance.</title>
        <authorList>
            <person name="Mouncey N."/>
        </authorList>
    </citation>
    <scope>NUCLEOTIDE SEQUENCE [LARGE SCALE GENOMIC DNA]</scope>
    <source>
        <strain evidence="11 12">W4I11</strain>
    </source>
</reference>
<evidence type="ECO:0000256" key="8">
    <source>
        <dbReference type="ARBA" id="ARBA00023214"/>
    </source>
</evidence>
<dbReference type="Pfam" id="PF00654">
    <property type="entry name" value="Voltage_CLC"/>
    <property type="match status" value="1"/>
</dbReference>
<accession>A0ABU0S8S2</accession>
<feature type="transmembrane region" description="Helical" evidence="10">
    <location>
        <begin position="383"/>
        <end position="404"/>
    </location>
</feature>
<keyword evidence="4 10" id="KW-1133">Transmembrane helix</keyword>
<evidence type="ECO:0000313" key="11">
    <source>
        <dbReference type="EMBL" id="MDQ0997156.1"/>
    </source>
</evidence>
<gene>
    <name evidence="11" type="ORF">QFZ34_002338</name>
</gene>
<feature type="transmembrane region" description="Helical" evidence="10">
    <location>
        <begin position="81"/>
        <end position="103"/>
    </location>
</feature>
<evidence type="ECO:0000256" key="2">
    <source>
        <dbReference type="ARBA" id="ARBA00022448"/>
    </source>
</evidence>
<dbReference type="SUPFAM" id="SSF81340">
    <property type="entry name" value="Clc chloride channel"/>
    <property type="match status" value="1"/>
</dbReference>
<feature type="transmembrane region" description="Helical" evidence="10">
    <location>
        <begin position="411"/>
        <end position="428"/>
    </location>
</feature>
<dbReference type="PRINTS" id="PR00762">
    <property type="entry name" value="CLCHANNEL"/>
</dbReference>
<dbReference type="InterPro" id="IPR050368">
    <property type="entry name" value="ClC-type_chloride_channel"/>
</dbReference>
<keyword evidence="9" id="KW-0407">Ion channel</keyword>
<evidence type="ECO:0000256" key="10">
    <source>
        <dbReference type="SAM" id="Phobius"/>
    </source>
</evidence>
<keyword evidence="3 10" id="KW-0812">Transmembrane</keyword>
<dbReference type="PANTHER" id="PTHR43427:SF6">
    <property type="entry name" value="CHLORIDE CHANNEL PROTEIN CLC-E"/>
    <property type="match status" value="1"/>
</dbReference>
<keyword evidence="7" id="KW-0869">Chloride channel</keyword>
<evidence type="ECO:0000256" key="4">
    <source>
        <dbReference type="ARBA" id="ARBA00022989"/>
    </source>
</evidence>
<protein>
    <submittedName>
        <fullName evidence="11">CIC family chloride channel protein</fullName>
    </submittedName>
</protein>
<comment type="caution">
    <text evidence="11">The sequence shown here is derived from an EMBL/GenBank/DDBJ whole genome shotgun (WGS) entry which is preliminary data.</text>
</comment>
<organism evidence="11 12">
    <name type="scientific">Phyllobacterium ifriqiyense</name>
    <dbReference type="NCBI Taxonomy" id="314238"/>
    <lineage>
        <taxon>Bacteria</taxon>
        <taxon>Pseudomonadati</taxon>
        <taxon>Pseudomonadota</taxon>
        <taxon>Alphaproteobacteria</taxon>
        <taxon>Hyphomicrobiales</taxon>
        <taxon>Phyllobacteriaceae</taxon>
        <taxon>Phyllobacterium</taxon>
    </lineage>
</organism>
<dbReference type="InterPro" id="IPR046342">
    <property type="entry name" value="CBS_dom_sf"/>
</dbReference>
<feature type="transmembrane region" description="Helical" evidence="10">
    <location>
        <begin position="348"/>
        <end position="371"/>
    </location>
</feature>
<evidence type="ECO:0000256" key="5">
    <source>
        <dbReference type="ARBA" id="ARBA00023065"/>
    </source>
</evidence>